<keyword evidence="3" id="KW-1185">Reference proteome</keyword>
<organism evidence="2 3">
    <name type="scientific">Sphaerisporangium siamense</name>
    <dbReference type="NCBI Taxonomy" id="795645"/>
    <lineage>
        <taxon>Bacteria</taxon>
        <taxon>Bacillati</taxon>
        <taxon>Actinomycetota</taxon>
        <taxon>Actinomycetes</taxon>
        <taxon>Streptosporangiales</taxon>
        <taxon>Streptosporangiaceae</taxon>
        <taxon>Sphaerisporangium</taxon>
    </lineage>
</organism>
<dbReference type="InterPro" id="IPR024975">
    <property type="entry name" value="NOV_C"/>
</dbReference>
<gene>
    <name evidence="2" type="ORF">BJ982_000313</name>
</gene>
<sequence>MPVPPDPVLKAAVRWLEHLPTSEVTRTRALFISYNAFGDLTPTQYSAAYDWLQKVGIIDTSGRVISPSPQRSELFEAAISGTLWLADADVLVSSTTELPEDAMRAANTLGLSPRQALALVRHSWGKVDTAERHRIGSAGEHALMKLLSDATSATVRHMAAESDGYGYDISVETPSRSIHLEVKTTIRRGRLRIYLSRNEFETSTQDPTWVLTVLRLSHDLQPLAVATVDRDWLLAAVPADQTLGGRWESARLDVPPEATSSGMHPMVTSLLTSPVPILVGEPPWPG</sequence>
<evidence type="ECO:0000259" key="1">
    <source>
        <dbReference type="Pfam" id="PF13020"/>
    </source>
</evidence>
<protein>
    <recommendedName>
        <fullName evidence="1">Protein NO VEIN C-terminal domain-containing protein</fullName>
    </recommendedName>
</protein>
<evidence type="ECO:0000313" key="3">
    <source>
        <dbReference type="Proteomes" id="UP000542210"/>
    </source>
</evidence>
<dbReference type="Pfam" id="PF13020">
    <property type="entry name" value="NOV_C"/>
    <property type="match status" value="1"/>
</dbReference>
<dbReference type="Proteomes" id="UP000542210">
    <property type="component" value="Unassembled WGS sequence"/>
</dbReference>
<feature type="domain" description="Protein NO VEIN C-terminal" evidence="1">
    <location>
        <begin position="140"/>
        <end position="214"/>
    </location>
</feature>
<dbReference type="AlphaFoldDB" id="A0A7W7G7Q2"/>
<name>A0A7W7G7Q2_9ACTN</name>
<evidence type="ECO:0000313" key="2">
    <source>
        <dbReference type="EMBL" id="MBB4698769.1"/>
    </source>
</evidence>
<proteinExistence type="predicted"/>
<reference evidence="2 3" key="1">
    <citation type="submission" date="2020-08" db="EMBL/GenBank/DDBJ databases">
        <title>Sequencing the genomes of 1000 actinobacteria strains.</title>
        <authorList>
            <person name="Klenk H.-P."/>
        </authorList>
    </citation>
    <scope>NUCLEOTIDE SEQUENCE [LARGE SCALE GENOMIC DNA]</scope>
    <source>
        <strain evidence="2 3">DSM 45784</strain>
    </source>
</reference>
<comment type="caution">
    <text evidence="2">The sequence shown here is derived from an EMBL/GenBank/DDBJ whole genome shotgun (WGS) entry which is preliminary data.</text>
</comment>
<accession>A0A7W7G7Q2</accession>
<dbReference type="EMBL" id="JACHND010000001">
    <property type="protein sequence ID" value="MBB4698769.1"/>
    <property type="molecule type" value="Genomic_DNA"/>
</dbReference>